<dbReference type="PANTHER" id="PTHR42738">
    <property type="entry name" value="HYDROXYMETHYLGLUTARYL-COA LYASE"/>
    <property type="match status" value="1"/>
</dbReference>
<dbReference type="PROSITE" id="PS00815">
    <property type="entry name" value="AIPM_HOMOCIT_SYNTH_1"/>
    <property type="match status" value="1"/>
</dbReference>
<sequence length="277" mass="32101">MYTRILKFKPIKLFDVTLRDGLQSIPKIYTLKEKEELFDNILTRRCPSSIEIGSIVSPKVLPQMENSLELFKYADSVKSCFSKPLDIYMLTPNTKSVDTAIKHNVENFSFITSVSSAFQKKNINKSLDETKKEIEKMMELVVQVNDHKVKLYISCITECPVKGQLELQKIIDEVSYYFYTFEDLNEICLSDTCGSLLFPDFKYILDELNKRNIDMDKLSLHLHNQSDKQNIKNIILYAIKNEINKFDVSYMPEIGGCSVTMKETHGNLGYEQIYECM</sequence>
<evidence type="ECO:0000256" key="4">
    <source>
        <dbReference type="ARBA" id="ARBA00023239"/>
    </source>
</evidence>
<keyword evidence="2" id="KW-0808">Transferase</keyword>
<dbReference type="InterPro" id="IPR013785">
    <property type="entry name" value="Aldolase_TIM"/>
</dbReference>
<dbReference type="SUPFAM" id="SSF51569">
    <property type="entry name" value="Aldolase"/>
    <property type="match status" value="1"/>
</dbReference>
<feature type="coiled-coil region" evidence="5">
    <location>
        <begin position="120"/>
        <end position="147"/>
    </location>
</feature>
<dbReference type="GO" id="GO:0046951">
    <property type="term" value="P:ketone body biosynthetic process"/>
    <property type="evidence" value="ECO:0007669"/>
    <property type="project" value="TreeGrafter"/>
</dbReference>
<dbReference type="GO" id="GO:0046872">
    <property type="term" value="F:metal ion binding"/>
    <property type="evidence" value="ECO:0007669"/>
    <property type="project" value="UniProtKB-KW"/>
</dbReference>
<dbReference type="InterPro" id="IPR043594">
    <property type="entry name" value="HMGL"/>
</dbReference>
<accession>A0A6C0CXQ5</accession>
<comment type="similarity">
    <text evidence="1">Belongs to the HMG-CoA lyase family.</text>
</comment>
<feature type="domain" description="Pyruvate carboxyltransferase" evidence="6">
    <location>
        <begin position="11"/>
        <end position="225"/>
    </location>
</feature>
<evidence type="ECO:0000256" key="5">
    <source>
        <dbReference type="SAM" id="Coils"/>
    </source>
</evidence>
<organism evidence="7">
    <name type="scientific">viral metagenome</name>
    <dbReference type="NCBI Taxonomy" id="1070528"/>
    <lineage>
        <taxon>unclassified sequences</taxon>
        <taxon>metagenomes</taxon>
        <taxon>organismal metagenomes</taxon>
    </lineage>
</organism>
<dbReference type="GO" id="GO:0004419">
    <property type="term" value="F:hydroxymethylglutaryl-CoA lyase activity"/>
    <property type="evidence" value="ECO:0007669"/>
    <property type="project" value="TreeGrafter"/>
</dbReference>
<proteinExistence type="inferred from homology"/>
<evidence type="ECO:0000259" key="6">
    <source>
        <dbReference type="Pfam" id="PF00682"/>
    </source>
</evidence>
<keyword evidence="5" id="KW-0175">Coiled coil</keyword>
<protein>
    <recommendedName>
        <fullName evidence="6">Pyruvate carboxyltransferase domain-containing protein</fullName>
    </recommendedName>
</protein>
<reference evidence="7" key="1">
    <citation type="journal article" date="2020" name="Nature">
        <title>Giant virus diversity and host interactions through global metagenomics.</title>
        <authorList>
            <person name="Schulz F."/>
            <person name="Roux S."/>
            <person name="Paez-Espino D."/>
            <person name="Jungbluth S."/>
            <person name="Walsh D.A."/>
            <person name="Denef V.J."/>
            <person name="McMahon K.D."/>
            <person name="Konstantinidis K.T."/>
            <person name="Eloe-Fadrosh E.A."/>
            <person name="Kyrpides N.C."/>
            <person name="Woyke T."/>
        </authorList>
    </citation>
    <scope>NUCLEOTIDE SEQUENCE</scope>
    <source>
        <strain evidence="7">GVMAG-M-3300023109-53</strain>
    </source>
</reference>
<evidence type="ECO:0000256" key="3">
    <source>
        <dbReference type="ARBA" id="ARBA00022723"/>
    </source>
</evidence>
<dbReference type="AlphaFoldDB" id="A0A6C0CXQ5"/>
<dbReference type="Gene3D" id="3.20.20.70">
    <property type="entry name" value="Aldolase class I"/>
    <property type="match status" value="1"/>
</dbReference>
<dbReference type="InterPro" id="IPR000891">
    <property type="entry name" value="PYR_CT"/>
</dbReference>
<evidence type="ECO:0000256" key="2">
    <source>
        <dbReference type="ARBA" id="ARBA00022679"/>
    </source>
</evidence>
<evidence type="ECO:0000313" key="7">
    <source>
        <dbReference type="EMBL" id="QHT09047.1"/>
    </source>
</evidence>
<dbReference type="Pfam" id="PF00682">
    <property type="entry name" value="HMGL-like"/>
    <property type="match status" value="1"/>
</dbReference>
<keyword evidence="4" id="KW-0456">Lyase</keyword>
<dbReference type="EMBL" id="MN739506">
    <property type="protein sequence ID" value="QHT09047.1"/>
    <property type="molecule type" value="Genomic_DNA"/>
</dbReference>
<keyword evidence="3" id="KW-0479">Metal-binding</keyword>
<dbReference type="InterPro" id="IPR002034">
    <property type="entry name" value="AIPM/Hcit_synth_CS"/>
</dbReference>
<dbReference type="GO" id="GO:0006552">
    <property type="term" value="P:L-leucine catabolic process"/>
    <property type="evidence" value="ECO:0007669"/>
    <property type="project" value="TreeGrafter"/>
</dbReference>
<dbReference type="PANTHER" id="PTHR42738:SF7">
    <property type="entry name" value="HYDROXYMETHYLGLUTARYL-COA LYASE"/>
    <property type="match status" value="1"/>
</dbReference>
<name>A0A6C0CXQ5_9ZZZZ</name>
<dbReference type="GO" id="GO:0046912">
    <property type="term" value="F:acyltransferase activity, acyl groups converted into alkyl on transfer"/>
    <property type="evidence" value="ECO:0007669"/>
    <property type="project" value="InterPro"/>
</dbReference>
<evidence type="ECO:0000256" key="1">
    <source>
        <dbReference type="ARBA" id="ARBA00009405"/>
    </source>
</evidence>